<dbReference type="Proteomes" id="UP000540412">
    <property type="component" value="Unassembled WGS sequence"/>
</dbReference>
<comment type="caution">
    <text evidence="1">The sequence shown here is derived from an EMBL/GenBank/DDBJ whole genome shotgun (WGS) entry which is preliminary data.</text>
</comment>
<sequence length="56" mass="6114">MFVVGDEVRIRPAGVSVFRVVEIEDDEHVVIVSVDPAPGAYPHSRRVADLVLATEV</sequence>
<accession>A0A7W9UKQ5</accession>
<evidence type="ECO:0000313" key="2">
    <source>
        <dbReference type="Proteomes" id="UP000540412"/>
    </source>
</evidence>
<dbReference type="EMBL" id="JACHIT010000002">
    <property type="protein sequence ID" value="MBB5916803.1"/>
    <property type="molecule type" value="Genomic_DNA"/>
</dbReference>
<name>A0A7W9UKQ5_9NOCA</name>
<reference evidence="1 2" key="1">
    <citation type="submission" date="2020-08" db="EMBL/GenBank/DDBJ databases">
        <title>Sequencing the genomes of 1000 actinobacteria strains.</title>
        <authorList>
            <person name="Klenk H.-P."/>
        </authorList>
    </citation>
    <scope>NUCLEOTIDE SEQUENCE [LARGE SCALE GENOMIC DNA]</scope>
    <source>
        <strain evidence="1 2">DSM 43582</strain>
    </source>
</reference>
<dbReference type="AlphaFoldDB" id="A0A7W9UKQ5"/>
<evidence type="ECO:0000313" key="1">
    <source>
        <dbReference type="EMBL" id="MBB5916803.1"/>
    </source>
</evidence>
<protein>
    <submittedName>
        <fullName evidence="1">Uncharacterized protein</fullName>
    </submittedName>
</protein>
<keyword evidence="2" id="KW-1185">Reference proteome</keyword>
<gene>
    <name evidence="1" type="ORF">BJY24_005715</name>
</gene>
<dbReference type="RefSeq" id="WP_157185778.1">
    <property type="nucleotide sequence ID" value="NZ_JACHIT010000002.1"/>
</dbReference>
<proteinExistence type="predicted"/>
<organism evidence="1 2">
    <name type="scientific">Nocardia transvalensis</name>
    <dbReference type="NCBI Taxonomy" id="37333"/>
    <lineage>
        <taxon>Bacteria</taxon>
        <taxon>Bacillati</taxon>
        <taxon>Actinomycetota</taxon>
        <taxon>Actinomycetes</taxon>
        <taxon>Mycobacteriales</taxon>
        <taxon>Nocardiaceae</taxon>
        <taxon>Nocardia</taxon>
    </lineage>
</organism>